<evidence type="ECO:0000313" key="4">
    <source>
        <dbReference type="Proteomes" id="UP000002186"/>
    </source>
</evidence>
<evidence type="ECO:0000313" key="3">
    <source>
        <dbReference type="EMBL" id="ACK52865.1"/>
    </source>
</evidence>
<dbReference type="RefSeq" id="WP_012584220.1">
    <property type="nucleotide sequence ID" value="NC_011662.2"/>
</dbReference>
<dbReference type="Pfam" id="PF07589">
    <property type="entry name" value="PEP-CTERM"/>
    <property type="match status" value="1"/>
</dbReference>
<dbReference type="OrthoDB" id="8613264at2"/>
<keyword evidence="4" id="KW-1185">Reference proteome</keyword>
<feature type="chain" id="PRO_5002944898" description="Ice-binding protein C-terminal domain-containing protein" evidence="1">
    <location>
        <begin position="28"/>
        <end position="265"/>
    </location>
</feature>
<dbReference type="EMBL" id="CP001281">
    <property type="protein sequence ID" value="ACK52865.1"/>
    <property type="molecule type" value="Genomic_DNA"/>
</dbReference>
<dbReference type="eggNOG" id="ENOG502ZABV">
    <property type="taxonomic scope" value="Bacteria"/>
</dbReference>
<organism evidence="3 4">
    <name type="scientific">Thauera aminoaromatica</name>
    <dbReference type="NCBI Taxonomy" id="164330"/>
    <lineage>
        <taxon>Bacteria</taxon>
        <taxon>Pseudomonadati</taxon>
        <taxon>Pseudomonadota</taxon>
        <taxon>Betaproteobacteria</taxon>
        <taxon>Rhodocyclales</taxon>
        <taxon>Zoogloeaceae</taxon>
        <taxon>Thauera</taxon>
    </lineage>
</organism>
<dbReference type="HOGENOM" id="CLU_100913_0_0_4"/>
<dbReference type="Proteomes" id="UP000002186">
    <property type="component" value="Chromosome"/>
</dbReference>
<accession>C4ZIH1</accession>
<name>C4ZIH1_THASP</name>
<proteinExistence type="predicted"/>
<feature type="domain" description="Ice-binding protein C-terminal" evidence="2">
    <location>
        <begin position="241"/>
        <end position="264"/>
    </location>
</feature>
<sequence>MKTRTRTSCKAGVLALALALSAGGASAAQIYWTDWTGSDLDPGVGFKGVGTITTSNSTVSVTYTNPQGISFYETGGGTYYYSNGTDGPTGTSPFTSTAVDNRPATTDIVALNRAGLQTLSFSQAIANPVFAYVSLNGNGYGFDQDFDILSFGDSSDGNACGYWGCGTSYKQMVTVNGKTEYQLLGTGEPHGTLQFKGTFDTVNWRSLSDENWNGFTVGVQGTAVEFCDANPTAPGCTPNGVPEPASLALLGLGLAGLGVARRRRA</sequence>
<evidence type="ECO:0000259" key="2">
    <source>
        <dbReference type="Pfam" id="PF07589"/>
    </source>
</evidence>
<gene>
    <name evidence="3" type="ordered locus">Tmz1t_0065</name>
</gene>
<evidence type="ECO:0000256" key="1">
    <source>
        <dbReference type="SAM" id="SignalP"/>
    </source>
</evidence>
<dbReference type="AlphaFoldDB" id="C4ZIH1"/>
<dbReference type="InterPro" id="IPR013424">
    <property type="entry name" value="Ice-binding_C"/>
</dbReference>
<reference evidence="4" key="1">
    <citation type="submission" date="2009-05" db="EMBL/GenBank/DDBJ databases">
        <title>Complete sequence of chromosome of Thauera sp. MZ1T.</title>
        <authorList>
            <consortium name="US DOE Joint Genome Institute"/>
            <person name="Lucas S."/>
            <person name="Copeland A."/>
            <person name="Lapidus A."/>
            <person name="Glavina del Rio T."/>
            <person name="Dalin E."/>
            <person name="Tice H."/>
            <person name="Bruce D."/>
            <person name="Goodwin L."/>
            <person name="Pitluck S."/>
            <person name="Sims D."/>
            <person name="Brettin T."/>
            <person name="Detter J.C."/>
            <person name="Han C."/>
            <person name="Larimer F."/>
            <person name="Land M."/>
            <person name="Hauser L."/>
            <person name="Kyrpides N."/>
            <person name="Mikhailova N."/>
            <person name="Sayler G.S."/>
        </authorList>
    </citation>
    <scope>NUCLEOTIDE SEQUENCE [LARGE SCALE GENOMIC DNA]</scope>
    <source>
        <strain evidence="4">MZ1T</strain>
    </source>
</reference>
<keyword evidence="1" id="KW-0732">Signal</keyword>
<dbReference type="KEGG" id="tmz:Tmz1t_0065"/>
<reference evidence="3 4" key="2">
    <citation type="journal article" date="2012" name="Stand. Genomic Sci.">
        <title>Complete genome sequence of Thauera aminoaromatica strain MZ1T.</title>
        <authorList>
            <person name="Jiang K."/>
            <person name="Sanseverino J."/>
            <person name="Chauhan A."/>
            <person name="Lucas S."/>
            <person name="Copeland A."/>
            <person name="Lapidus A."/>
            <person name="Del Rio T.G."/>
            <person name="Dalin E."/>
            <person name="Tice H."/>
            <person name="Bruce D."/>
            <person name="Goodwin L."/>
            <person name="Pitluck S."/>
            <person name="Sims D."/>
            <person name="Brettin T."/>
            <person name="Detter J.C."/>
            <person name="Han C."/>
            <person name="Chang Y.J."/>
            <person name="Larimer F."/>
            <person name="Land M."/>
            <person name="Hauser L."/>
            <person name="Kyrpides N.C."/>
            <person name="Mikhailova N."/>
            <person name="Moser S."/>
            <person name="Jegier P."/>
            <person name="Close D."/>
            <person name="Debruyn J.M."/>
            <person name="Wang Y."/>
            <person name="Layton A.C."/>
            <person name="Allen M.S."/>
            <person name="Sayler G.S."/>
        </authorList>
    </citation>
    <scope>NUCLEOTIDE SEQUENCE [LARGE SCALE GENOMIC DNA]</scope>
    <source>
        <strain evidence="3 4">MZ1T</strain>
    </source>
</reference>
<feature type="signal peptide" evidence="1">
    <location>
        <begin position="1"/>
        <end position="27"/>
    </location>
</feature>
<protein>
    <recommendedName>
        <fullName evidence="2">Ice-binding protein C-terminal domain-containing protein</fullName>
    </recommendedName>
</protein>
<dbReference type="NCBIfam" id="TIGR02595">
    <property type="entry name" value="PEP_CTERM"/>
    <property type="match status" value="1"/>
</dbReference>